<comment type="cofactor">
    <cofactor evidence="6">
        <name>Zn(2+)</name>
        <dbReference type="ChEBI" id="CHEBI:29105"/>
    </cofactor>
    <text evidence="6">Binds 1 zinc ion per subunit.</text>
</comment>
<dbReference type="EMBL" id="CP027860">
    <property type="protein sequence ID" value="AVP95780.1"/>
    <property type="molecule type" value="Genomic_DNA"/>
</dbReference>
<evidence type="ECO:0000313" key="8">
    <source>
        <dbReference type="EMBL" id="AVP95780.1"/>
    </source>
</evidence>
<keyword evidence="2 6" id="KW-0479">Metal-binding</keyword>
<evidence type="ECO:0000256" key="6">
    <source>
        <dbReference type="PIRSR" id="PIRSR601765-1"/>
    </source>
</evidence>
<protein>
    <recommendedName>
        <fullName evidence="7">Carbonic anhydrase</fullName>
        <ecNumber evidence="7">4.2.1.1</ecNumber>
    </recommendedName>
    <alternativeName>
        <fullName evidence="7">Carbonate dehydratase</fullName>
    </alternativeName>
</protein>
<dbReference type="InterPro" id="IPR015892">
    <property type="entry name" value="Carbonic_anhydrase_CS"/>
</dbReference>
<dbReference type="CDD" id="cd00883">
    <property type="entry name" value="beta_CA_cladeA"/>
    <property type="match status" value="1"/>
</dbReference>
<dbReference type="GO" id="GO:0004089">
    <property type="term" value="F:carbonate dehydratase activity"/>
    <property type="evidence" value="ECO:0007669"/>
    <property type="project" value="UniProtKB-UniRule"/>
</dbReference>
<feature type="binding site" evidence="6">
    <location>
        <position position="101"/>
    </location>
    <ligand>
        <name>Zn(2+)</name>
        <dbReference type="ChEBI" id="CHEBI:29105"/>
    </ligand>
</feature>
<proteinExistence type="inferred from homology"/>
<evidence type="ECO:0000256" key="5">
    <source>
        <dbReference type="ARBA" id="ARBA00048348"/>
    </source>
</evidence>
<dbReference type="KEGG" id="xba:C7S18_00570"/>
<dbReference type="GO" id="GO:0015976">
    <property type="term" value="P:carbon utilization"/>
    <property type="evidence" value="ECO:0007669"/>
    <property type="project" value="InterPro"/>
</dbReference>
<dbReference type="OrthoDB" id="9797527at2"/>
<dbReference type="PROSITE" id="PS00705">
    <property type="entry name" value="PROK_CO2_ANHYDRASE_2"/>
    <property type="match status" value="1"/>
</dbReference>
<dbReference type="PANTHER" id="PTHR11002">
    <property type="entry name" value="CARBONIC ANHYDRASE"/>
    <property type="match status" value="1"/>
</dbReference>
<keyword evidence="3 6" id="KW-0862">Zinc</keyword>
<reference evidence="8 9" key="1">
    <citation type="submission" date="2018-03" db="EMBL/GenBank/DDBJ databases">
        <title>Ahniella affigens gen. nov., sp. nov., a gammaproteobacterium isolated from sandy soil near a stream.</title>
        <authorList>
            <person name="Ko Y."/>
            <person name="Kim J.-H."/>
        </authorList>
    </citation>
    <scope>NUCLEOTIDE SEQUENCE [LARGE SCALE GENOMIC DNA]</scope>
    <source>
        <strain evidence="8 9">D13</strain>
    </source>
</reference>
<evidence type="ECO:0000313" key="9">
    <source>
        <dbReference type="Proteomes" id="UP000241074"/>
    </source>
</evidence>
<organism evidence="8 9">
    <name type="scientific">Ahniella affigens</name>
    <dbReference type="NCBI Taxonomy" id="2021234"/>
    <lineage>
        <taxon>Bacteria</taxon>
        <taxon>Pseudomonadati</taxon>
        <taxon>Pseudomonadota</taxon>
        <taxon>Gammaproteobacteria</taxon>
        <taxon>Lysobacterales</taxon>
        <taxon>Rhodanobacteraceae</taxon>
        <taxon>Ahniella</taxon>
    </lineage>
</organism>
<dbReference type="SUPFAM" id="SSF53056">
    <property type="entry name" value="beta-carbonic anhydrase, cab"/>
    <property type="match status" value="1"/>
</dbReference>
<comment type="function">
    <text evidence="7">Reversible hydration of carbon dioxide.</text>
</comment>
<keyword evidence="4 7" id="KW-0456">Lyase</keyword>
<accession>A0A2P1PLR9</accession>
<evidence type="ECO:0000256" key="4">
    <source>
        <dbReference type="ARBA" id="ARBA00023239"/>
    </source>
</evidence>
<dbReference type="EC" id="4.2.1.1" evidence="7"/>
<dbReference type="AlphaFoldDB" id="A0A2P1PLR9"/>
<dbReference type="PROSITE" id="PS00704">
    <property type="entry name" value="PROK_CO2_ANHYDRASE_1"/>
    <property type="match status" value="1"/>
</dbReference>
<reference evidence="8 9" key="2">
    <citation type="submission" date="2018-03" db="EMBL/GenBank/DDBJ databases">
        <authorList>
            <person name="Keele B.F."/>
        </authorList>
    </citation>
    <scope>NUCLEOTIDE SEQUENCE [LARGE SCALE GENOMIC DNA]</scope>
    <source>
        <strain evidence="8 9">D13</strain>
    </source>
</reference>
<dbReference type="GO" id="GO:0008270">
    <property type="term" value="F:zinc ion binding"/>
    <property type="evidence" value="ECO:0007669"/>
    <property type="project" value="UniProtKB-UniRule"/>
</dbReference>
<dbReference type="InterPro" id="IPR001765">
    <property type="entry name" value="Carbonic_anhydrase"/>
</dbReference>
<dbReference type="PANTHER" id="PTHR11002:SF76">
    <property type="entry name" value="CARBONIC ANHYDRASE"/>
    <property type="match status" value="1"/>
</dbReference>
<evidence type="ECO:0000256" key="1">
    <source>
        <dbReference type="ARBA" id="ARBA00006217"/>
    </source>
</evidence>
<gene>
    <name evidence="8" type="ORF">C7S18_00570</name>
</gene>
<dbReference type="SMART" id="SM00947">
    <property type="entry name" value="Pro_CA"/>
    <property type="match status" value="1"/>
</dbReference>
<keyword evidence="9" id="KW-1185">Reference proteome</keyword>
<comment type="catalytic activity">
    <reaction evidence="5 7">
        <text>hydrogencarbonate + H(+) = CO2 + H2O</text>
        <dbReference type="Rhea" id="RHEA:10748"/>
        <dbReference type="ChEBI" id="CHEBI:15377"/>
        <dbReference type="ChEBI" id="CHEBI:15378"/>
        <dbReference type="ChEBI" id="CHEBI:16526"/>
        <dbReference type="ChEBI" id="CHEBI:17544"/>
        <dbReference type="EC" id="4.2.1.1"/>
    </reaction>
</comment>
<feature type="binding site" evidence="6">
    <location>
        <position position="98"/>
    </location>
    <ligand>
        <name>Zn(2+)</name>
        <dbReference type="ChEBI" id="CHEBI:29105"/>
    </ligand>
</feature>
<dbReference type="RefSeq" id="WP_106889709.1">
    <property type="nucleotide sequence ID" value="NZ_CP027860.1"/>
</dbReference>
<dbReference type="FunFam" id="3.40.1050.10:FF:000001">
    <property type="entry name" value="Carbonic anhydrase"/>
    <property type="match status" value="1"/>
</dbReference>
<evidence type="ECO:0000256" key="7">
    <source>
        <dbReference type="RuleBase" id="RU003956"/>
    </source>
</evidence>
<dbReference type="InterPro" id="IPR036874">
    <property type="entry name" value="Carbonic_anhydrase_sf"/>
</dbReference>
<dbReference type="Proteomes" id="UP000241074">
    <property type="component" value="Chromosome"/>
</dbReference>
<dbReference type="Pfam" id="PF00484">
    <property type="entry name" value="Pro_CA"/>
    <property type="match status" value="1"/>
</dbReference>
<dbReference type="NCBIfam" id="NF007756">
    <property type="entry name" value="PRK10437.1"/>
    <property type="match status" value="1"/>
</dbReference>
<evidence type="ECO:0000256" key="2">
    <source>
        <dbReference type="ARBA" id="ARBA00022723"/>
    </source>
</evidence>
<name>A0A2P1PLR9_9GAMM</name>
<dbReference type="Gene3D" id="3.40.1050.10">
    <property type="entry name" value="Carbonic anhydrase"/>
    <property type="match status" value="1"/>
</dbReference>
<feature type="binding site" evidence="6">
    <location>
        <position position="42"/>
    </location>
    <ligand>
        <name>Zn(2+)</name>
        <dbReference type="ChEBI" id="CHEBI:29105"/>
    </ligand>
</feature>
<feature type="binding site" evidence="6">
    <location>
        <position position="44"/>
    </location>
    <ligand>
        <name>Zn(2+)</name>
        <dbReference type="ChEBI" id="CHEBI:29105"/>
    </ligand>
</feature>
<evidence type="ECO:0000256" key="3">
    <source>
        <dbReference type="ARBA" id="ARBA00022833"/>
    </source>
</evidence>
<sequence>MSKLDLLLNQNRSWADAVRQQDAQFFKKLSKQQTPKYLWIGCSDSRVPANQIVGLAPGEIFVHRNIANVVVHADLNCLSVLQFAVDVLRVEHVIVCGHYGCGGVQAALTGARLGLVDNWLRHVGDVLDKHRNRIEPIDTESLKHARLCELNVVEQALNVCQSTVVQDAWDRGQEVTVHSWIYSLLDGRIRDLNLNADNREFLRRNYEAALEEFRPAERNPFA</sequence>
<comment type="similarity">
    <text evidence="1 7">Belongs to the beta-class carbonic anhydrase family.</text>
</comment>